<keyword evidence="5" id="KW-1185">Reference proteome</keyword>
<reference evidence="5" key="1">
    <citation type="journal article" date="2020" name="Nat. Commun.">
        <title>Genome assembly of wild tea tree DASZ reveals pedigree and selection history of tea varieties.</title>
        <authorList>
            <person name="Zhang W."/>
            <person name="Zhang Y."/>
            <person name="Qiu H."/>
            <person name="Guo Y."/>
            <person name="Wan H."/>
            <person name="Zhang X."/>
            <person name="Scossa F."/>
            <person name="Alseekh S."/>
            <person name="Zhang Q."/>
            <person name="Wang P."/>
            <person name="Xu L."/>
            <person name="Schmidt M.H."/>
            <person name="Jia X."/>
            <person name="Li D."/>
            <person name="Zhu A."/>
            <person name="Guo F."/>
            <person name="Chen W."/>
            <person name="Ni D."/>
            <person name="Usadel B."/>
            <person name="Fernie A.R."/>
            <person name="Wen W."/>
        </authorList>
    </citation>
    <scope>NUCLEOTIDE SEQUENCE [LARGE SCALE GENOMIC DNA]</scope>
    <source>
        <strain evidence="5">cv. G240</strain>
    </source>
</reference>
<dbReference type="EMBL" id="JACBKZ010000014">
    <property type="protein sequence ID" value="KAF5933838.1"/>
    <property type="molecule type" value="Genomic_DNA"/>
</dbReference>
<proteinExistence type="predicted"/>
<dbReference type="Gene3D" id="3.30.70.270">
    <property type="match status" value="1"/>
</dbReference>
<protein>
    <recommendedName>
        <fullName evidence="3">Reverse transcriptase domain-containing protein</fullName>
    </recommendedName>
</protein>
<dbReference type="Pfam" id="PF00078">
    <property type="entry name" value="RVT_1"/>
    <property type="match status" value="1"/>
</dbReference>
<feature type="region of interest" description="Disordered" evidence="2">
    <location>
        <begin position="1297"/>
        <end position="1320"/>
    </location>
</feature>
<dbReference type="Pfam" id="PF04195">
    <property type="entry name" value="Transposase_28"/>
    <property type="match status" value="1"/>
</dbReference>
<feature type="compositionally biased region" description="Acidic residues" evidence="2">
    <location>
        <begin position="1207"/>
        <end position="1224"/>
    </location>
</feature>
<dbReference type="Proteomes" id="UP000593564">
    <property type="component" value="Unassembled WGS sequence"/>
</dbReference>
<dbReference type="SUPFAM" id="SSF56672">
    <property type="entry name" value="DNA/RNA polymerases"/>
    <property type="match status" value="1"/>
</dbReference>
<feature type="region of interest" description="Disordered" evidence="2">
    <location>
        <begin position="848"/>
        <end position="895"/>
    </location>
</feature>
<dbReference type="PROSITE" id="PS50878">
    <property type="entry name" value="RT_POL"/>
    <property type="match status" value="1"/>
</dbReference>
<dbReference type="InterPro" id="IPR043502">
    <property type="entry name" value="DNA/RNA_pol_sf"/>
</dbReference>
<feature type="compositionally biased region" description="Polar residues" evidence="2">
    <location>
        <begin position="984"/>
        <end position="993"/>
    </location>
</feature>
<evidence type="ECO:0000256" key="1">
    <source>
        <dbReference type="SAM" id="Coils"/>
    </source>
</evidence>
<evidence type="ECO:0000313" key="5">
    <source>
        <dbReference type="Proteomes" id="UP000593564"/>
    </source>
</evidence>
<feature type="region of interest" description="Disordered" evidence="2">
    <location>
        <begin position="928"/>
        <end position="1000"/>
    </location>
</feature>
<comment type="caution">
    <text evidence="4">The sequence shown here is derived from an EMBL/GenBank/DDBJ whole genome shotgun (WGS) entry which is preliminary data.</text>
</comment>
<evidence type="ECO:0000259" key="3">
    <source>
        <dbReference type="PROSITE" id="PS50878"/>
    </source>
</evidence>
<feature type="compositionally biased region" description="Basic and acidic residues" evidence="2">
    <location>
        <begin position="1225"/>
        <end position="1237"/>
    </location>
</feature>
<dbReference type="PANTHER" id="PTHR19446">
    <property type="entry name" value="REVERSE TRANSCRIPTASES"/>
    <property type="match status" value="1"/>
</dbReference>
<feature type="compositionally biased region" description="Basic residues" evidence="2">
    <location>
        <begin position="940"/>
        <end position="949"/>
    </location>
</feature>
<accession>A0A7J7G274</accession>
<sequence>MDKEGTWDLEGGANTIWNSMANCMRRISKEVLGESKGTGPSSRETWWWREEVQAVVKAKKECFKKWQKDRTEENLKSYRLANKEVKKVVREIKLKVYDDLYTRLDSKEGEKMVYKLAKMRERKTRDFNQVKYIKSEDSKVLVKDDEIKERWKNYFEKLLNEEHGSTTIGEEIISNTINQDYRFYRRIRNFEVEIALKKMKSNKALGPDDIPIEAWKCLGKKGVAWLTRLFSKILLTRNMPNEWRKSILVPIYKNKGDVQNCNNYRGIKLMCHIMKVWERVMERRLRDITEVSENQFGFMPGRSTMEAIYLLRRVIEKYKEKKRDIHMVFIDLEKAYDRVPRDIIWWALEKKGVTKGYIDVIRDMYEGVVTTIRSPAGETNEFPITVGLHQGSTLSPYLFALVMDELTINMQDDVPWCMLFADDIVLVDETREGVNTKLEIWRKALESKGFRISRTKTEYMEWSIITTAGEIDADVAHRIKAGWCKWRSASGVLCDKRIPTRLKGKFYRTAIRPAMLYGTECWATKKQHVDKMSVAEMRMLRWMCGKTRQDRIRNECIREWVGVAPIEDKLRENRLRWFGHIQRRPTEAVMKRCDAVTGRVEKKDSCSRPHLMGLNASFGLVDVMGMWRHRVNTPTKLEYFRQEFSIPADVHLKLAGDSDTIMPTDHTMPFPIVAFTECGLRLPLDPLFREVLHFYKLNPMQLPINSYRVINGIIALARQENLRITLADLQYCYTMCPLDLKDRGFVYYLKPRSTQYKIVADLPDSNKGAGDDFVIASGNWEFGPDKDVHLYPLPRTITEGKNLHQPPKNFRQSFFPGTDLKTLLNLPIHKRKAPLLLNFIPTYKSTLPDVPRKRKKSLSPSTATTLTASTSRTDQESTSDPADLPSTSAPYLIPIPERKRRRRLVKTAEMVRPRPVVQDLLADLPTDAEAAPTQSMLPPKPKRVKKAQPKAKATDAEAEDALPISKLAESRKSTSASTKRSAEGQPSGSTQSKRPSESADDINVGVALSTALLLPNDLERNAKLSEYENYALMLQHSVQAIQHAHSFSMQSFENRQRLVDMKREASSLKREIKSLESKMKKLEDQAEAATKAQTLALEKAESAEAVKKVTEAEKREAEAKRAQAEKELQQALATKEAEVKEADEKAYAQGMADVAEDYKLQVRQACNRGFSLGWMSLIKKLDLPVDSPLRNADAIPLPFPPPSQAENESETEADVEDEDGEKNEDEALVRRPKDAVEAKSLPPAEQVMDLTLDEEGDEVGEAPKEIAIGQLSSDLLLAERNVDNTLAEIDAEIEAERVAEEVPPESSEVPVLAAANTEES</sequence>
<evidence type="ECO:0000256" key="2">
    <source>
        <dbReference type="SAM" id="MobiDB-lite"/>
    </source>
</evidence>
<evidence type="ECO:0000313" key="4">
    <source>
        <dbReference type="EMBL" id="KAF5933838.1"/>
    </source>
</evidence>
<feature type="coiled-coil region" evidence="1">
    <location>
        <begin position="1058"/>
        <end position="1145"/>
    </location>
</feature>
<organism evidence="4 5">
    <name type="scientific">Camellia sinensis</name>
    <name type="common">Tea plant</name>
    <name type="synonym">Thea sinensis</name>
    <dbReference type="NCBI Taxonomy" id="4442"/>
    <lineage>
        <taxon>Eukaryota</taxon>
        <taxon>Viridiplantae</taxon>
        <taxon>Streptophyta</taxon>
        <taxon>Embryophyta</taxon>
        <taxon>Tracheophyta</taxon>
        <taxon>Spermatophyta</taxon>
        <taxon>Magnoliopsida</taxon>
        <taxon>eudicotyledons</taxon>
        <taxon>Gunneridae</taxon>
        <taxon>Pentapetalae</taxon>
        <taxon>asterids</taxon>
        <taxon>Ericales</taxon>
        <taxon>Theaceae</taxon>
        <taxon>Camellia</taxon>
    </lineage>
</organism>
<feature type="compositionally biased region" description="Polar residues" evidence="2">
    <location>
        <begin position="876"/>
        <end position="889"/>
    </location>
</feature>
<dbReference type="InterPro" id="IPR007321">
    <property type="entry name" value="Transposase_28"/>
</dbReference>
<name>A0A7J7G274_CAMSI</name>
<dbReference type="InterPro" id="IPR000477">
    <property type="entry name" value="RT_dom"/>
</dbReference>
<keyword evidence="1" id="KW-0175">Coiled coil</keyword>
<dbReference type="CDD" id="cd01650">
    <property type="entry name" value="RT_nLTR_like"/>
    <property type="match status" value="1"/>
</dbReference>
<dbReference type="InterPro" id="IPR043128">
    <property type="entry name" value="Rev_trsase/Diguanyl_cyclase"/>
</dbReference>
<feature type="compositionally biased region" description="Low complexity" evidence="2">
    <location>
        <begin position="858"/>
        <end position="871"/>
    </location>
</feature>
<feature type="domain" description="Reverse transcriptase" evidence="3">
    <location>
        <begin position="232"/>
        <end position="488"/>
    </location>
</feature>
<reference evidence="4 5" key="2">
    <citation type="submission" date="2020-07" db="EMBL/GenBank/DDBJ databases">
        <title>Genome assembly of wild tea tree DASZ reveals pedigree and selection history of tea varieties.</title>
        <authorList>
            <person name="Zhang W."/>
        </authorList>
    </citation>
    <scope>NUCLEOTIDE SEQUENCE [LARGE SCALE GENOMIC DNA]</scope>
    <source>
        <strain evidence="5">cv. G240</strain>
        <tissue evidence="4">Leaf</tissue>
    </source>
</reference>
<feature type="region of interest" description="Disordered" evidence="2">
    <location>
        <begin position="1192"/>
        <end position="1248"/>
    </location>
</feature>
<gene>
    <name evidence="4" type="ORF">HYC85_030009</name>
</gene>